<feature type="region of interest" description="Disordered" evidence="1">
    <location>
        <begin position="68"/>
        <end position="153"/>
    </location>
</feature>
<reference evidence="2 3" key="1">
    <citation type="submission" date="2024-02" db="EMBL/GenBank/DDBJ databases">
        <title>A draft genome for the cacao thread blight pathogen Marasmius crinis-equi.</title>
        <authorList>
            <person name="Cohen S.P."/>
            <person name="Baruah I.K."/>
            <person name="Amoako-Attah I."/>
            <person name="Bukari Y."/>
            <person name="Meinhardt L.W."/>
            <person name="Bailey B.A."/>
        </authorList>
    </citation>
    <scope>NUCLEOTIDE SEQUENCE [LARGE SCALE GENOMIC DNA]</scope>
    <source>
        <strain evidence="2 3">GH-76</strain>
    </source>
</reference>
<protein>
    <submittedName>
        <fullName evidence="2">Uncharacterized protein</fullName>
    </submittedName>
</protein>
<evidence type="ECO:0000256" key="1">
    <source>
        <dbReference type="SAM" id="MobiDB-lite"/>
    </source>
</evidence>
<evidence type="ECO:0000313" key="2">
    <source>
        <dbReference type="EMBL" id="KAL0567316.1"/>
    </source>
</evidence>
<organism evidence="2 3">
    <name type="scientific">Marasmius crinis-equi</name>
    <dbReference type="NCBI Taxonomy" id="585013"/>
    <lineage>
        <taxon>Eukaryota</taxon>
        <taxon>Fungi</taxon>
        <taxon>Dikarya</taxon>
        <taxon>Basidiomycota</taxon>
        <taxon>Agaricomycotina</taxon>
        <taxon>Agaricomycetes</taxon>
        <taxon>Agaricomycetidae</taxon>
        <taxon>Agaricales</taxon>
        <taxon>Marasmiineae</taxon>
        <taxon>Marasmiaceae</taxon>
        <taxon>Marasmius</taxon>
    </lineage>
</organism>
<dbReference type="EMBL" id="JBAHYK010001618">
    <property type="protein sequence ID" value="KAL0567316.1"/>
    <property type="molecule type" value="Genomic_DNA"/>
</dbReference>
<accession>A0ABR3EWN9</accession>
<proteinExistence type="predicted"/>
<name>A0ABR3EWN9_9AGAR</name>
<sequence length="153" mass="16827">MNLEDPRRFCTAVVFDVLQTSKRVVDWHAFEAESEAKGLEGQGGGNIVIEATKIEIDTDDDTVTGFTGLGRNTETASFPVPSVPRTPTRMRARRSFELTVPAPSTSCPLSPFTPRTSRRFDSEDGEIPPMPSTPVKGDMAIASRRKAREEGRE</sequence>
<evidence type="ECO:0000313" key="3">
    <source>
        <dbReference type="Proteomes" id="UP001465976"/>
    </source>
</evidence>
<dbReference type="Proteomes" id="UP001465976">
    <property type="component" value="Unassembled WGS sequence"/>
</dbReference>
<comment type="caution">
    <text evidence="2">The sequence shown here is derived from an EMBL/GenBank/DDBJ whole genome shotgun (WGS) entry which is preliminary data.</text>
</comment>
<keyword evidence="3" id="KW-1185">Reference proteome</keyword>
<gene>
    <name evidence="2" type="ORF">V5O48_014677</name>
</gene>